<evidence type="ECO:0000256" key="1">
    <source>
        <dbReference type="ARBA" id="ARBA00006141"/>
    </source>
</evidence>
<feature type="site" description="Interaction with phosphoserine on interacting protein" evidence="2">
    <location>
        <position position="127"/>
    </location>
</feature>
<dbReference type="OMA" id="DEPNQEH"/>
<protein>
    <submittedName>
        <fullName evidence="4">14-3-3 domain containing protein</fullName>
    </submittedName>
</protein>
<reference evidence="4 5" key="1">
    <citation type="submission" date="2014-06" db="EMBL/GenBank/DDBJ databases">
        <authorList>
            <person name="Swart Estienne"/>
        </authorList>
    </citation>
    <scope>NUCLEOTIDE SEQUENCE [LARGE SCALE GENOMIC DNA]</scope>
    <source>
        <strain evidence="4 5">130c</strain>
    </source>
</reference>
<sequence>MSIEENIFLARVAEQAERFDDMVNFLKPVLDEKGGDITSDERNLLSVAFKNLISSKRTACRTIQAIEQNPKYQKFSGALGSYKKQIEEALYKDCENIISIIQSRILNKASESEARAFFVKMVGDYYRYIAETATGDRLEGVKTNALKAYQEASAIDLPACNATKLGLALNFSVFHYEVLKDEPNAITIAESALAAALDKIDDLDENGFNEVKSIIELLKENISLWKEDAEQ</sequence>
<dbReference type="Proteomes" id="UP000039865">
    <property type="component" value="Unassembled WGS sequence"/>
</dbReference>
<dbReference type="PRINTS" id="PR00305">
    <property type="entry name" value="1433ZETA"/>
</dbReference>
<dbReference type="SMART" id="SM00101">
    <property type="entry name" value="14_3_3"/>
    <property type="match status" value="1"/>
</dbReference>
<keyword evidence="5" id="KW-1185">Reference proteome</keyword>
<dbReference type="AlphaFoldDB" id="A0A078AX67"/>
<dbReference type="Pfam" id="PF00244">
    <property type="entry name" value="14-3-3"/>
    <property type="match status" value="1"/>
</dbReference>
<evidence type="ECO:0000259" key="3">
    <source>
        <dbReference type="SMART" id="SM00101"/>
    </source>
</evidence>
<dbReference type="InterPro" id="IPR036815">
    <property type="entry name" value="14-3-3_dom_sf"/>
</dbReference>
<dbReference type="InParanoid" id="A0A078AX67"/>
<dbReference type="InterPro" id="IPR023410">
    <property type="entry name" value="14-3-3_domain"/>
</dbReference>
<evidence type="ECO:0000256" key="2">
    <source>
        <dbReference type="PIRSR" id="PIRSR000868-1"/>
    </source>
</evidence>
<organism evidence="4 5">
    <name type="scientific">Stylonychia lemnae</name>
    <name type="common">Ciliate</name>
    <dbReference type="NCBI Taxonomy" id="5949"/>
    <lineage>
        <taxon>Eukaryota</taxon>
        <taxon>Sar</taxon>
        <taxon>Alveolata</taxon>
        <taxon>Ciliophora</taxon>
        <taxon>Intramacronucleata</taxon>
        <taxon>Spirotrichea</taxon>
        <taxon>Stichotrichia</taxon>
        <taxon>Sporadotrichida</taxon>
        <taxon>Oxytrichidae</taxon>
        <taxon>Stylonychinae</taxon>
        <taxon>Stylonychia</taxon>
    </lineage>
</organism>
<comment type="similarity">
    <text evidence="1">Belongs to the 14-3-3 family.</text>
</comment>
<dbReference type="InterPro" id="IPR000308">
    <property type="entry name" value="14-3-3"/>
</dbReference>
<evidence type="ECO:0000313" key="5">
    <source>
        <dbReference type="Proteomes" id="UP000039865"/>
    </source>
</evidence>
<feature type="site" description="Interaction with phosphoserine on interacting protein" evidence="2">
    <location>
        <position position="57"/>
    </location>
</feature>
<name>A0A078AX67_STYLE</name>
<proteinExistence type="inferred from homology"/>
<dbReference type="PANTHER" id="PTHR18860">
    <property type="entry name" value="14-3-3 PROTEIN"/>
    <property type="match status" value="1"/>
</dbReference>
<dbReference type="CDD" id="cd08774">
    <property type="entry name" value="14-3-3"/>
    <property type="match status" value="1"/>
</dbReference>
<dbReference type="SUPFAM" id="SSF48445">
    <property type="entry name" value="14-3-3 protein"/>
    <property type="match status" value="1"/>
</dbReference>
<accession>A0A078AX67</accession>
<dbReference type="OrthoDB" id="10260625at2759"/>
<dbReference type="Gene3D" id="1.20.190.20">
    <property type="entry name" value="14-3-3 domain"/>
    <property type="match status" value="1"/>
</dbReference>
<evidence type="ECO:0000313" key="4">
    <source>
        <dbReference type="EMBL" id="CDW87045.1"/>
    </source>
</evidence>
<dbReference type="PIRSF" id="PIRSF000868">
    <property type="entry name" value="14-3-3"/>
    <property type="match status" value="1"/>
</dbReference>
<feature type="domain" description="14-3-3" evidence="3">
    <location>
        <begin position="4"/>
        <end position="231"/>
    </location>
</feature>
<dbReference type="EMBL" id="CCKQ01015238">
    <property type="protein sequence ID" value="CDW87045.1"/>
    <property type="molecule type" value="Genomic_DNA"/>
</dbReference>
<gene>
    <name evidence="4" type="primary">Contig19252.g20412</name>
    <name evidence="4" type="ORF">STYLEM_16147</name>
</gene>